<feature type="compositionally biased region" description="Polar residues" evidence="1">
    <location>
        <begin position="208"/>
        <end position="225"/>
    </location>
</feature>
<evidence type="ECO:0000313" key="2">
    <source>
        <dbReference type="EMBL" id="VDM50354.1"/>
    </source>
</evidence>
<dbReference type="EMBL" id="UYWY01026294">
    <property type="protein sequence ID" value="VDM50354.1"/>
    <property type="molecule type" value="Genomic_DNA"/>
</dbReference>
<evidence type="ECO:0000313" key="4">
    <source>
        <dbReference type="WBParaSite" id="TCNE_0001903701-mRNA-1"/>
    </source>
</evidence>
<protein>
    <submittedName>
        <fullName evidence="2 4">Uncharacterized protein</fullName>
    </submittedName>
</protein>
<reference evidence="2 3" key="2">
    <citation type="submission" date="2018-11" db="EMBL/GenBank/DDBJ databases">
        <authorList>
            <consortium name="Pathogen Informatics"/>
        </authorList>
    </citation>
    <scope>NUCLEOTIDE SEQUENCE [LARGE SCALE GENOMIC DNA]</scope>
</reference>
<keyword evidence="3" id="KW-1185">Reference proteome</keyword>
<evidence type="ECO:0000313" key="3">
    <source>
        <dbReference type="Proteomes" id="UP000050794"/>
    </source>
</evidence>
<dbReference type="Proteomes" id="UP000050794">
    <property type="component" value="Unassembled WGS sequence"/>
</dbReference>
<sequence>MIEDKMRCSSAHEPATRAQVSTEEHVWCHTIMSDRDNVFTYLLAVYIDWLTVQILIDDVPKVRLASYDKADTDEITEDRRDTAASTNLSNTATLTPCNNESHSINLDLKAISEEGGGTEQQLPALGVEEDETQRVYEILQPVATRNSTAKLTLRSDQPTSYYTFPASQCSPDLTALESRVGIVGENVGSGGGIPLEVGLLKNSSPSVTTSFSATHQPTGFNSSLPNDGMPPRALLRKVCDKRSADESDERAFAQSRLAFRQRLLNADEGVCDKRSADESDERAFAQSRLAFRQRLLNADEGVCFILRTLSLFFLAV</sequence>
<dbReference type="WBParaSite" id="TCNE_0001903701-mRNA-1">
    <property type="protein sequence ID" value="TCNE_0001903701-mRNA-1"/>
    <property type="gene ID" value="TCNE_0001903701"/>
</dbReference>
<proteinExistence type="predicted"/>
<evidence type="ECO:0000256" key="1">
    <source>
        <dbReference type="SAM" id="MobiDB-lite"/>
    </source>
</evidence>
<dbReference type="AlphaFoldDB" id="A0A183VE63"/>
<accession>A0A183VE63</accession>
<organism evidence="3 4">
    <name type="scientific">Toxocara canis</name>
    <name type="common">Canine roundworm</name>
    <dbReference type="NCBI Taxonomy" id="6265"/>
    <lineage>
        <taxon>Eukaryota</taxon>
        <taxon>Metazoa</taxon>
        <taxon>Ecdysozoa</taxon>
        <taxon>Nematoda</taxon>
        <taxon>Chromadorea</taxon>
        <taxon>Rhabditida</taxon>
        <taxon>Spirurina</taxon>
        <taxon>Ascaridomorpha</taxon>
        <taxon>Ascaridoidea</taxon>
        <taxon>Toxocaridae</taxon>
        <taxon>Toxocara</taxon>
    </lineage>
</organism>
<name>A0A183VE63_TOXCA</name>
<reference evidence="4" key="1">
    <citation type="submission" date="2016-06" db="UniProtKB">
        <authorList>
            <consortium name="WormBaseParasite"/>
        </authorList>
    </citation>
    <scope>IDENTIFICATION</scope>
</reference>
<gene>
    <name evidence="2" type="ORF">TCNE_LOCUS19033</name>
</gene>
<feature type="region of interest" description="Disordered" evidence="1">
    <location>
        <begin position="208"/>
        <end position="227"/>
    </location>
</feature>